<sequence>MARTPVAVWGDDLTDWAAAPTYYAVLVDLVAVRQHRTCTNLHPLTNSTYSSELLTTRLGAPNIRGPPVWTDANGRHWIHPAQHTPRTQLPRRVRPDDRDTIRRLMSRAIPIPKKWISMGRPGGLTVDPATHIPGGGAKTRAP</sequence>
<organism evidence="1 2">
    <name type="scientific">Streptomyces thermolilacinus SPC6</name>
    <dbReference type="NCBI Taxonomy" id="1306406"/>
    <lineage>
        <taxon>Bacteria</taxon>
        <taxon>Bacillati</taxon>
        <taxon>Actinomycetota</taxon>
        <taxon>Actinomycetes</taxon>
        <taxon>Kitasatosporales</taxon>
        <taxon>Streptomycetaceae</taxon>
        <taxon>Streptomyces</taxon>
    </lineage>
</organism>
<comment type="caution">
    <text evidence="1">The sequence shown here is derived from an EMBL/GenBank/DDBJ whole genome shotgun (WGS) entry which is preliminary data.</text>
</comment>
<protein>
    <submittedName>
        <fullName evidence="1">Uncharacterized protein</fullName>
    </submittedName>
</protein>
<proteinExistence type="predicted"/>
<evidence type="ECO:0000313" key="1">
    <source>
        <dbReference type="EMBL" id="OEJ93468.1"/>
    </source>
</evidence>
<dbReference type="RefSeq" id="WP_023590975.1">
    <property type="nucleotide sequence ID" value="NZ_ASHX02000001.1"/>
</dbReference>
<name>A0A1D3DMB8_9ACTN</name>
<accession>A0A1D3DMB8</accession>
<gene>
    <name evidence="1" type="ORF">J116_002300</name>
</gene>
<dbReference type="Proteomes" id="UP000095329">
    <property type="component" value="Unassembled WGS sequence"/>
</dbReference>
<dbReference type="OrthoDB" id="9810236at2"/>
<keyword evidence="2" id="KW-1185">Reference proteome</keyword>
<dbReference type="AlphaFoldDB" id="A0A1D3DMB8"/>
<dbReference type="EMBL" id="ASHX02000001">
    <property type="protein sequence ID" value="OEJ93468.1"/>
    <property type="molecule type" value="Genomic_DNA"/>
</dbReference>
<evidence type="ECO:0000313" key="2">
    <source>
        <dbReference type="Proteomes" id="UP000095329"/>
    </source>
</evidence>
<reference evidence="1 2" key="1">
    <citation type="journal article" date="2013" name="Genome Announc.">
        <title>Genome Sequence of Streptomyces violaceusniger Strain SPC6, a Halotolerant Streptomycete That Exhibits Rapid Growth and Development.</title>
        <authorList>
            <person name="Chen X."/>
            <person name="Zhang B."/>
            <person name="Zhang W."/>
            <person name="Wu X."/>
            <person name="Zhang M."/>
            <person name="Chen T."/>
            <person name="Liu G."/>
            <person name="Dyson P."/>
        </authorList>
    </citation>
    <scope>NUCLEOTIDE SEQUENCE [LARGE SCALE GENOMIC DNA]</scope>
    <source>
        <strain evidence="1 2">SPC6</strain>
    </source>
</reference>